<evidence type="ECO:0000313" key="3">
    <source>
        <dbReference type="EMBL" id="PRQ04641.1"/>
    </source>
</evidence>
<proteinExistence type="predicted"/>
<dbReference type="InterPro" id="IPR000383">
    <property type="entry name" value="Xaa-Pro-like_dom"/>
</dbReference>
<sequence length="681" mass="75741">MTTRFELPRAVLIALTGLLASGVACERGDASTSPADAAVTVEVVAAAEDSEDATAPEDPAKWIAANYDKREARVPMRDGATLHTAIYTPREALRGGADLPILLFRTPYSVKPYGEGEMPDKLGPHPAMMRDGYIFVYQDVRGRFMSDGDFVNMTPHLATKAGPEDIDESTDTYDTIAWLLDEVEGHNGRVGQWGISYPGFYAAAGVIDAHPALTAVSPQAPIADWWYDDFHHHGAFLLPHLFNFISSFGRAREGLTTQWPERFDHGTHDGYEFFMRMGPVANANERYFHHEIAFWDEVMAHPNYDEFWQRRNLVPHLEAVETLGPAVMTVGGWFDAEDLYGPLHIYAALEGADANARNTLVMGPWRHGGWVRTEGASLGDVAFGSATSLAYQREVERRFFATELGHPVAAEYEGCAALPEALMFETGANRWRQFGQWPPETEARTLWLGAEGALADAAPSERTRSFDAFVSDPEHPVPFTTAIAKGMTREYMTDDQRFAARRPDVLVYQTEPLTEALTIAGPVTASLWVSTDQRDADWIVKLIDVLPDDAPDHEGLREGMHMSGYQMMVRSEVLRGRFRDDPSAPKPFNPNQPTEVRVPLQDVLHTFEPGHRVMIQVQSTWFPLVDRNPQAWVDSIYAAEADDFVAANHRVYRYAKRPSGVSFGVLPTGAAEPLECVAESR</sequence>
<evidence type="ECO:0000313" key="4">
    <source>
        <dbReference type="Proteomes" id="UP000237968"/>
    </source>
</evidence>
<feature type="domain" description="Xaa-Pro dipeptidyl-peptidase C-terminal" evidence="2">
    <location>
        <begin position="397"/>
        <end position="662"/>
    </location>
</feature>
<dbReference type="EMBL" id="PVNK01000033">
    <property type="protein sequence ID" value="PRQ04641.1"/>
    <property type="molecule type" value="Genomic_DNA"/>
</dbReference>
<dbReference type="RefSeq" id="WP_258182714.1">
    <property type="nucleotide sequence ID" value="NZ_PVNK01000033.1"/>
</dbReference>
<evidence type="ECO:0000256" key="1">
    <source>
        <dbReference type="ARBA" id="ARBA00022801"/>
    </source>
</evidence>
<protein>
    <submittedName>
        <fullName evidence="3">Cocaine esterase</fullName>
        <ecNumber evidence="3">3.1.1.84</ecNumber>
    </submittedName>
</protein>
<gene>
    <name evidence="3" type="primary">cocE</name>
    <name evidence="3" type="ORF">ENSA5_06460</name>
</gene>
<dbReference type="InterPro" id="IPR008979">
    <property type="entry name" value="Galactose-bd-like_sf"/>
</dbReference>
<dbReference type="PROSITE" id="PS51257">
    <property type="entry name" value="PROKAR_LIPOPROTEIN"/>
    <property type="match status" value="1"/>
</dbReference>
<dbReference type="EC" id="3.1.1.84" evidence="3"/>
<reference evidence="3 4" key="1">
    <citation type="submission" date="2018-03" db="EMBL/GenBank/DDBJ databases">
        <title>Draft Genome Sequences of the Obligatory Marine Myxobacteria Enhygromyxa salina SWB005.</title>
        <authorList>
            <person name="Poehlein A."/>
            <person name="Moghaddam J.A."/>
            <person name="Harms H."/>
            <person name="Alanjari M."/>
            <person name="Koenig G.M."/>
            <person name="Daniel R."/>
            <person name="Schaeberle T.F."/>
        </authorList>
    </citation>
    <scope>NUCLEOTIDE SEQUENCE [LARGE SCALE GENOMIC DNA]</scope>
    <source>
        <strain evidence="3 4">SWB005</strain>
    </source>
</reference>
<dbReference type="NCBIfam" id="TIGR00976">
    <property type="entry name" value="CocE_NonD"/>
    <property type="match status" value="1"/>
</dbReference>
<dbReference type="SUPFAM" id="SSF49785">
    <property type="entry name" value="Galactose-binding domain-like"/>
    <property type="match status" value="1"/>
</dbReference>
<organism evidence="3 4">
    <name type="scientific">Enhygromyxa salina</name>
    <dbReference type="NCBI Taxonomy" id="215803"/>
    <lineage>
        <taxon>Bacteria</taxon>
        <taxon>Pseudomonadati</taxon>
        <taxon>Myxococcota</taxon>
        <taxon>Polyangia</taxon>
        <taxon>Nannocystales</taxon>
        <taxon>Nannocystaceae</taxon>
        <taxon>Enhygromyxa</taxon>
    </lineage>
</organism>
<dbReference type="Gene3D" id="2.60.120.260">
    <property type="entry name" value="Galactose-binding domain-like"/>
    <property type="match status" value="1"/>
</dbReference>
<dbReference type="Gene3D" id="1.10.3020.10">
    <property type="entry name" value="alpha-amino acid ester hydrolase ( Helical cap domain)"/>
    <property type="match status" value="1"/>
</dbReference>
<evidence type="ECO:0000259" key="2">
    <source>
        <dbReference type="SMART" id="SM00939"/>
    </source>
</evidence>
<accession>A0A2S9YHV7</accession>
<dbReference type="InterPro" id="IPR013736">
    <property type="entry name" value="Xaa-Pro_dipept_C"/>
</dbReference>
<keyword evidence="4" id="KW-1185">Reference proteome</keyword>
<dbReference type="GO" id="GO:0008239">
    <property type="term" value="F:dipeptidyl-peptidase activity"/>
    <property type="evidence" value="ECO:0007669"/>
    <property type="project" value="InterPro"/>
</dbReference>
<dbReference type="InterPro" id="IPR029058">
    <property type="entry name" value="AB_hydrolase_fold"/>
</dbReference>
<comment type="caution">
    <text evidence="3">The sequence shown here is derived from an EMBL/GenBank/DDBJ whole genome shotgun (WGS) entry which is preliminary data.</text>
</comment>
<dbReference type="Pfam" id="PF02129">
    <property type="entry name" value="Peptidase_S15"/>
    <property type="match status" value="1"/>
</dbReference>
<dbReference type="SUPFAM" id="SSF53474">
    <property type="entry name" value="alpha/beta-Hydrolases"/>
    <property type="match status" value="1"/>
</dbReference>
<dbReference type="Pfam" id="PF08530">
    <property type="entry name" value="PepX_C"/>
    <property type="match status" value="1"/>
</dbReference>
<dbReference type="SMART" id="SM00939">
    <property type="entry name" value="PepX_C"/>
    <property type="match status" value="1"/>
</dbReference>
<dbReference type="AlphaFoldDB" id="A0A2S9YHV7"/>
<dbReference type="InterPro" id="IPR005674">
    <property type="entry name" value="CocE/Ser_esterase"/>
</dbReference>
<name>A0A2S9YHV7_9BACT</name>
<dbReference type="Proteomes" id="UP000237968">
    <property type="component" value="Unassembled WGS sequence"/>
</dbReference>
<keyword evidence="1 3" id="KW-0378">Hydrolase</keyword>
<dbReference type="Gene3D" id="3.40.50.1820">
    <property type="entry name" value="alpha/beta hydrolase"/>
    <property type="match status" value="1"/>
</dbReference>